<proteinExistence type="predicted"/>
<reference evidence="2" key="1">
    <citation type="submission" date="2023-10" db="EMBL/GenBank/DDBJ databases">
        <title>Genome assemblies of two species of porcelain crab, Petrolisthes cinctipes and Petrolisthes manimaculis (Anomura: Porcellanidae).</title>
        <authorList>
            <person name="Angst P."/>
        </authorList>
    </citation>
    <scope>NUCLEOTIDE SEQUENCE</scope>
    <source>
        <strain evidence="2">PB745_01</strain>
        <tissue evidence="2">Gill</tissue>
    </source>
</reference>
<accession>A0AAE1G4T7</accession>
<feature type="compositionally biased region" description="Basic and acidic residues" evidence="1">
    <location>
        <begin position="181"/>
        <end position="194"/>
    </location>
</feature>
<dbReference type="AlphaFoldDB" id="A0AAE1G4T7"/>
<evidence type="ECO:0000313" key="3">
    <source>
        <dbReference type="Proteomes" id="UP001286313"/>
    </source>
</evidence>
<feature type="region of interest" description="Disordered" evidence="1">
    <location>
        <begin position="13"/>
        <end position="95"/>
    </location>
</feature>
<sequence length="872" mass="96057">MFAATHGMALNLRQGLFLYEDEEEERKRDEIPALAEDDMSEVTSEEEDDDSATNTRTGVVEEEDNISEVVNHTNDEEPIIPPPSPKATVEQQRETPKHLIMLSDYLNQPLLKKVEEEEHHLQDDIVVEQQQEPPAPPVRVPNEVSPSPSPSHIPSSPPNNDNEEDDDDDEEDYEFLSTFLGKERGEEEFEHASRDSFQGRPPPLLVPNPEDVEEDEEDVFKPPLTLEEQHIRQENRALSSSARQSAAVMESNTKNQHRFYTPVQRTSPPSFSRIFVNNNTESPPVLTIPVQEESIAAVEAEEEPFEPDSFPKAQYTFNSVVRNDYVEDEASMTGPPLSQPAIGLMASAAASSVAATTTKQSLLDKVKKTALSIKIKMLKEQTKGMYCYDLVDVLFGESEEDMRVPSVKMRQNLKRAIDVELTVRRFVDYKSVVDVNTAELFMKDKNALEDISRQHIMSNPLMTSINMDDIIPVKKAEVATPSLLDDGMENASVVSHKTDATIASSAAVQCSVISPPQASLYQDLSEILSNPALNKDPATRLSARMVFLRKILAYKIGNMCNVRKMLILSAFIVKQALNTIGGGANSERLLMLNGSQKGGDAGGSVSTTDDISGASIELLFGTIRGGVNGVIVRTCNSVARLAIVMLNWPQEFKSSKENENVLRESIIKFKNTSNVSLSFILDSAFDDSMDDDDDEGGIEQKTAAATLPLMSSKEKAMAFRDSINRSSAFAREILGTLFEGYEESCKKRRSEAHSTEISVPPELFYQSVSSVIEQKNRINNNLLGGVVDYLDKNKLLLSKILSRLISRASLAATMYYINSSGGGSSSSSSGSATRIGREGGSASGKGEKNASEGRGGGMRLPRPTQRRRGEVV</sequence>
<dbReference type="EMBL" id="JAWQEG010000835">
    <property type="protein sequence ID" value="KAK3884972.1"/>
    <property type="molecule type" value="Genomic_DNA"/>
</dbReference>
<feature type="compositionally biased region" description="Acidic residues" evidence="1">
    <location>
        <begin position="161"/>
        <end position="174"/>
    </location>
</feature>
<evidence type="ECO:0000313" key="2">
    <source>
        <dbReference type="EMBL" id="KAK3884972.1"/>
    </source>
</evidence>
<feature type="region of interest" description="Disordered" evidence="1">
    <location>
        <begin position="115"/>
        <end position="218"/>
    </location>
</feature>
<feature type="region of interest" description="Disordered" evidence="1">
    <location>
        <begin position="820"/>
        <end position="872"/>
    </location>
</feature>
<feature type="compositionally biased region" description="Acidic residues" evidence="1">
    <location>
        <begin position="35"/>
        <end position="51"/>
    </location>
</feature>
<organism evidence="2 3">
    <name type="scientific">Petrolisthes cinctipes</name>
    <name type="common">Flat porcelain crab</name>
    <dbReference type="NCBI Taxonomy" id="88211"/>
    <lineage>
        <taxon>Eukaryota</taxon>
        <taxon>Metazoa</taxon>
        <taxon>Ecdysozoa</taxon>
        <taxon>Arthropoda</taxon>
        <taxon>Crustacea</taxon>
        <taxon>Multicrustacea</taxon>
        <taxon>Malacostraca</taxon>
        <taxon>Eumalacostraca</taxon>
        <taxon>Eucarida</taxon>
        <taxon>Decapoda</taxon>
        <taxon>Pleocyemata</taxon>
        <taxon>Anomura</taxon>
        <taxon>Galatheoidea</taxon>
        <taxon>Porcellanidae</taxon>
        <taxon>Petrolisthes</taxon>
    </lineage>
</organism>
<dbReference type="Proteomes" id="UP001286313">
    <property type="component" value="Unassembled WGS sequence"/>
</dbReference>
<feature type="compositionally biased region" description="Pro residues" evidence="1">
    <location>
        <begin position="147"/>
        <end position="157"/>
    </location>
</feature>
<keyword evidence="3" id="KW-1185">Reference proteome</keyword>
<name>A0AAE1G4T7_PETCI</name>
<evidence type="ECO:0000256" key="1">
    <source>
        <dbReference type="SAM" id="MobiDB-lite"/>
    </source>
</evidence>
<protein>
    <submittedName>
        <fullName evidence="2">Uncharacterized protein</fullName>
    </submittedName>
</protein>
<gene>
    <name evidence="2" type="ORF">Pcinc_010815</name>
</gene>
<comment type="caution">
    <text evidence="2">The sequence shown here is derived from an EMBL/GenBank/DDBJ whole genome shotgun (WGS) entry which is preliminary data.</text>
</comment>